<evidence type="ECO:0000313" key="3">
    <source>
        <dbReference type="Proteomes" id="UP001396898"/>
    </source>
</evidence>
<name>A0ABR1R4K0_9PEZI</name>
<proteinExistence type="predicted"/>
<gene>
    <name evidence="2" type="ORF">PG991_014759</name>
</gene>
<dbReference type="Proteomes" id="UP001396898">
    <property type="component" value="Unassembled WGS sequence"/>
</dbReference>
<organism evidence="2 3">
    <name type="scientific">Apiospora marii</name>
    <dbReference type="NCBI Taxonomy" id="335849"/>
    <lineage>
        <taxon>Eukaryota</taxon>
        <taxon>Fungi</taxon>
        <taxon>Dikarya</taxon>
        <taxon>Ascomycota</taxon>
        <taxon>Pezizomycotina</taxon>
        <taxon>Sordariomycetes</taxon>
        <taxon>Xylariomycetidae</taxon>
        <taxon>Amphisphaeriales</taxon>
        <taxon>Apiosporaceae</taxon>
        <taxon>Apiospora</taxon>
    </lineage>
</organism>
<dbReference type="EMBL" id="JAQQWI010000019">
    <property type="protein sequence ID" value="KAK7999084.1"/>
    <property type="molecule type" value="Genomic_DNA"/>
</dbReference>
<reference evidence="2 3" key="1">
    <citation type="submission" date="2023-01" db="EMBL/GenBank/DDBJ databases">
        <title>Analysis of 21 Apiospora genomes using comparative genomics revels a genus with tremendous synthesis potential of carbohydrate active enzymes and secondary metabolites.</title>
        <authorList>
            <person name="Sorensen T."/>
        </authorList>
    </citation>
    <scope>NUCLEOTIDE SEQUENCE [LARGE SCALE GENOMIC DNA]</scope>
    <source>
        <strain evidence="2 3">CBS 20057</strain>
    </source>
</reference>
<feature type="region of interest" description="Disordered" evidence="1">
    <location>
        <begin position="139"/>
        <end position="161"/>
    </location>
</feature>
<protein>
    <submittedName>
        <fullName evidence="2">Uncharacterized protein</fullName>
    </submittedName>
</protein>
<evidence type="ECO:0000256" key="1">
    <source>
        <dbReference type="SAM" id="MobiDB-lite"/>
    </source>
</evidence>
<comment type="caution">
    <text evidence="2">The sequence shown here is derived from an EMBL/GenBank/DDBJ whole genome shotgun (WGS) entry which is preliminary data.</text>
</comment>
<evidence type="ECO:0000313" key="2">
    <source>
        <dbReference type="EMBL" id="KAK7999084.1"/>
    </source>
</evidence>
<feature type="region of interest" description="Disordered" evidence="1">
    <location>
        <begin position="50"/>
        <end position="79"/>
    </location>
</feature>
<accession>A0ABR1R4K0</accession>
<sequence>MVRRKRESVGKAESVLHSSPGALRQVQASLLDGDVIRFIIDKEADLGAVGPVARRPGHEPKTDPVPVGSRRGVLDRSPVGVGDLVDGEVAHGVVVLRHEEDARQQMLTRTLSGSREGPRLISTLEYLGTSEQAMNVDLASEPEQRSMAVKMIDQSSLGEAE</sequence>
<keyword evidence="3" id="KW-1185">Reference proteome</keyword>